<evidence type="ECO:0000313" key="3">
    <source>
        <dbReference type="Proteomes" id="UP000282760"/>
    </source>
</evidence>
<dbReference type="Gene3D" id="2.60.40.2040">
    <property type="entry name" value="CFA/I fimbrial subunit E, pilin domain"/>
    <property type="match status" value="1"/>
</dbReference>
<name>A0A3T0JZD8_PSESX</name>
<evidence type="ECO:0000256" key="1">
    <source>
        <dbReference type="SAM" id="SignalP"/>
    </source>
</evidence>
<gene>
    <name evidence="2" type="ORF">CT157_23195</name>
</gene>
<dbReference type="EMBL" id="CP024646">
    <property type="protein sequence ID" value="AZV28807.1"/>
    <property type="molecule type" value="Genomic_DNA"/>
</dbReference>
<protein>
    <submittedName>
        <fullName evidence="2">Fimbrial assembly protein</fullName>
    </submittedName>
</protein>
<sequence length="166" mass="18427">MNKQCAAAALMAFTALMSIPAWAVREELNFEVYLTIPSRAFYVIPAESDWIHRPQRLLWDYNTSTLRGLRKSFDVRHDSSAIEARLESTGRLSNGRLGEEILLHVKFNGVVLSADVRPREVLSQAEAAVGKRVLLEIDPIKPLGGFKPGDYDGTVMLLFNAKAPGS</sequence>
<organism evidence="2 3">
    <name type="scientific">Pseudomonas syringae</name>
    <dbReference type="NCBI Taxonomy" id="317"/>
    <lineage>
        <taxon>Bacteria</taxon>
        <taxon>Pseudomonadati</taxon>
        <taxon>Pseudomonadota</taxon>
        <taxon>Gammaproteobacteria</taxon>
        <taxon>Pseudomonadales</taxon>
        <taxon>Pseudomonadaceae</taxon>
        <taxon>Pseudomonas</taxon>
    </lineage>
</organism>
<proteinExistence type="predicted"/>
<dbReference type="InterPro" id="IPR007540">
    <property type="entry name" value="Fimbrial_CS1-type"/>
</dbReference>
<feature type="signal peptide" evidence="1">
    <location>
        <begin position="1"/>
        <end position="23"/>
    </location>
</feature>
<feature type="chain" id="PRO_5019172635" evidence="1">
    <location>
        <begin position="24"/>
        <end position="166"/>
    </location>
</feature>
<keyword evidence="1" id="KW-0732">Signal</keyword>
<dbReference type="Pfam" id="PF04449">
    <property type="entry name" value="Fimbrial_CS1"/>
    <property type="match status" value="1"/>
</dbReference>
<dbReference type="Proteomes" id="UP000282760">
    <property type="component" value="Chromosome"/>
</dbReference>
<dbReference type="GO" id="GO:0009289">
    <property type="term" value="C:pilus"/>
    <property type="evidence" value="ECO:0007669"/>
    <property type="project" value="InterPro"/>
</dbReference>
<accession>A0A3T0JZD8</accession>
<reference evidence="2 3" key="1">
    <citation type="submission" date="2017-11" db="EMBL/GenBank/DDBJ databases">
        <title>Effect of PGPRs.</title>
        <authorList>
            <person name="Oliva R."/>
            <person name="Nong J."/>
            <person name="Roman V."/>
        </authorList>
    </citation>
    <scope>NUCLEOTIDE SEQUENCE [LARGE SCALE GENOMIC DNA]</scope>
    <source>
        <strain evidence="2">Inb918</strain>
    </source>
</reference>
<dbReference type="AlphaFoldDB" id="A0A3T0JZD8"/>
<evidence type="ECO:0000313" key="2">
    <source>
        <dbReference type="EMBL" id="AZV28807.1"/>
    </source>
</evidence>